<feature type="active site" description="Proton donor/acceptor" evidence="1">
    <location>
        <position position="139"/>
    </location>
</feature>
<proteinExistence type="predicted"/>
<dbReference type="InterPro" id="IPR009835">
    <property type="entry name" value="SrtB"/>
</dbReference>
<evidence type="ECO:0000256" key="2">
    <source>
        <dbReference type="SAM" id="Phobius"/>
    </source>
</evidence>
<dbReference type="GO" id="GO:0016787">
    <property type="term" value="F:hydrolase activity"/>
    <property type="evidence" value="ECO:0007669"/>
    <property type="project" value="UniProtKB-KW"/>
</dbReference>
<name>A0A7W8CZT8_9FIRM</name>
<keyword evidence="4" id="KW-1185">Reference proteome</keyword>
<accession>A0A7W8CZT8</accession>
<comment type="caution">
    <text evidence="3">The sequence shown here is derived from an EMBL/GenBank/DDBJ whole genome shotgun (WGS) entry which is preliminary data.</text>
</comment>
<dbReference type="SUPFAM" id="SSF63817">
    <property type="entry name" value="Sortase"/>
    <property type="match status" value="1"/>
</dbReference>
<dbReference type="CDD" id="cd05826">
    <property type="entry name" value="Sortase_B"/>
    <property type="match status" value="1"/>
</dbReference>
<dbReference type="InterPro" id="IPR023365">
    <property type="entry name" value="Sortase_dom-sf"/>
</dbReference>
<reference evidence="3 4" key="1">
    <citation type="submission" date="2020-08" db="EMBL/GenBank/DDBJ databases">
        <title>Genomic Encyclopedia of Type Strains, Phase IV (KMG-IV): sequencing the most valuable type-strain genomes for metagenomic binning, comparative biology and taxonomic classification.</title>
        <authorList>
            <person name="Goeker M."/>
        </authorList>
    </citation>
    <scope>NUCLEOTIDE SEQUENCE [LARGE SCALE GENOMIC DNA]</scope>
    <source>
        <strain evidence="3 4">DSM 25799</strain>
    </source>
</reference>
<protein>
    <submittedName>
        <fullName evidence="3">Sortase B</fullName>
        <ecNumber evidence="3">3.4.22.70</ecNumber>
    </submittedName>
</protein>
<evidence type="ECO:0000313" key="4">
    <source>
        <dbReference type="Proteomes" id="UP000539953"/>
    </source>
</evidence>
<keyword evidence="2" id="KW-0472">Membrane</keyword>
<feature type="transmembrane region" description="Helical" evidence="2">
    <location>
        <begin position="21"/>
        <end position="43"/>
    </location>
</feature>
<feature type="active site" description="Acyl-thioester intermediate" evidence="1">
    <location>
        <position position="228"/>
    </location>
</feature>
<dbReference type="AlphaFoldDB" id="A0A7W8CZT8"/>
<dbReference type="Gene3D" id="2.40.260.10">
    <property type="entry name" value="Sortase"/>
    <property type="match status" value="1"/>
</dbReference>
<sequence length="286" mass="32539">MKHPTHRPVSLAWSVLRLGEVCLDGFIFIFFFLVGLYGLYGLIDNQRIHAQASPQIYATYKPTQDHSMSFEKLQKKNPDVIAWLQIYGTGIDYPLVQGKDDEEYLNKAPDGSDCLSGSLFVHCANAPDFSDFNTIVYGHHMEDHKMFGDIDLFVQPKFFQAHRYGNLYYGGQNHGVEIIACLITDAYDSSIYRVVSDDADGYMKRIKECAVCQRKIKSTDHLIVLSTCADGQTNQRRLLVARITDQTYKNHFRSKTPSLDIPARLPYWPIIGLAAVGMIWYKKSGH</sequence>
<dbReference type="Proteomes" id="UP000539953">
    <property type="component" value="Unassembled WGS sequence"/>
</dbReference>
<gene>
    <name evidence="3" type="ORF">HNQ47_001399</name>
</gene>
<dbReference type="NCBIfam" id="TIGR03064">
    <property type="entry name" value="sortase_srtB"/>
    <property type="match status" value="1"/>
</dbReference>
<keyword evidence="3" id="KW-0378">Hydrolase</keyword>
<keyword evidence="2" id="KW-0812">Transmembrane</keyword>
<dbReference type="EC" id="3.4.22.70" evidence="3"/>
<organism evidence="3 4">
    <name type="scientific">Catenisphaera adipataccumulans</name>
    <dbReference type="NCBI Taxonomy" id="700500"/>
    <lineage>
        <taxon>Bacteria</taxon>
        <taxon>Bacillati</taxon>
        <taxon>Bacillota</taxon>
        <taxon>Erysipelotrichia</taxon>
        <taxon>Erysipelotrichales</taxon>
        <taxon>Erysipelotrichaceae</taxon>
        <taxon>Catenisphaera</taxon>
    </lineage>
</organism>
<evidence type="ECO:0000313" key="3">
    <source>
        <dbReference type="EMBL" id="MBB5183377.1"/>
    </source>
</evidence>
<evidence type="ECO:0000256" key="1">
    <source>
        <dbReference type="PIRSR" id="PIRSR605754-1"/>
    </source>
</evidence>
<keyword evidence="2" id="KW-1133">Transmembrane helix</keyword>
<dbReference type="EMBL" id="JACHHK010000005">
    <property type="protein sequence ID" value="MBB5183377.1"/>
    <property type="molecule type" value="Genomic_DNA"/>
</dbReference>
<dbReference type="RefSeq" id="WP_183328671.1">
    <property type="nucleotide sequence ID" value="NZ_JACHHK010000005.1"/>
</dbReference>